<keyword evidence="3" id="KW-1185">Reference proteome</keyword>
<evidence type="ECO:0000313" key="2">
    <source>
        <dbReference type="EMBL" id="MBA4494780.1"/>
    </source>
</evidence>
<dbReference type="EMBL" id="JACEIQ010000009">
    <property type="protein sequence ID" value="MBA4494780.1"/>
    <property type="molecule type" value="Genomic_DNA"/>
</dbReference>
<gene>
    <name evidence="2" type="ORF">H1191_10730</name>
</gene>
<dbReference type="RefSeq" id="WP_181752013.1">
    <property type="nucleotide sequence ID" value="NZ_JACEIQ010000009.1"/>
</dbReference>
<proteinExistence type="predicted"/>
<keyword evidence="1" id="KW-0472">Membrane</keyword>
<accession>A0A7W2A8M2</accession>
<evidence type="ECO:0000256" key="1">
    <source>
        <dbReference type="SAM" id="Phobius"/>
    </source>
</evidence>
<dbReference type="AlphaFoldDB" id="A0A7W2A8M2"/>
<dbReference type="Proteomes" id="UP000535491">
    <property type="component" value="Unassembled WGS sequence"/>
</dbReference>
<organism evidence="2 3">
    <name type="scientific">Paenactinomyces guangxiensis</name>
    <dbReference type="NCBI Taxonomy" id="1490290"/>
    <lineage>
        <taxon>Bacteria</taxon>
        <taxon>Bacillati</taxon>
        <taxon>Bacillota</taxon>
        <taxon>Bacilli</taxon>
        <taxon>Bacillales</taxon>
        <taxon>Thermoactinomycetaceae</taxon>
        <taxon>Paenactinomyces</taxon>
    </lineage>
</organism>
<name>A0A7W2A8M2_9BACL</name>
<feature type="transmembrane region" description="Helical" evidence="1">
    <location>
        <begin position="61"/>
        <end position="78"/>
    </location>
</feature>
<comment type="caution">
    <text evidence="2">The sequence shown here is derived from an EMBL/GenBank/DDBJ whole genome shotgun (WGS) entry which is preliminary data.</text>
</comment>
<reference evidence="2 3" key="1">
    <citation type="submission" date="2020-07" db="EMBL/GenBank/DDBJ databases">
        <authorList>
            <person name="Feng H."/>
        </authorList>
    </citation>
    <scope>NUCLEOTIDE SEQUENCE [LARGE SCALE GENOMIC DNA]</scope>
    <source>
        <strain evidence="3">s-10</strain>
    </source>
</reference>
<sequence>MSKLQYVPPHQLGRQHVGKPMKLLLKNGKEIYGTIKEVRKNGVVFIPAAAASRHQTGANQFFGWFIFIPFGFFIPFLIF</sequence>
<protein>
    <submittedName>
        <fullName evidence="2">Uncharacterized protein</fullName>
    </submittedName>
</protein>
<keyword evidence="1" id="KW-1133">Transmembrane helix</keyword>
<evidence type="ECO:0000313" key="3">
    <source>
        <dbReference type="Proteomes" id="UP000535491"/>
    </source>
</evidence>
<keyword evidence="1" id="KW-0812">Transmembrane</keyword>